<name>A0A1H0C1V9_9BACT</name>
<dbReference type="HAMAP" id="MF_01527_B">
    <property type="entry name" value="GTP_cyclohydrol_B"/>
    <property type="match status" value="1"/>
</dbReference>
<dbReference type="InterPro" id="IPR003801">
    <property type="entry name" value="GTP_cyclohydrolase_FolE2/MptA"/>
</dbReference>
<gene>
    <name evidence="2" type="primary">folE2</name>
    <name evidence="3" type="ORF">SAMN04488516_102372</name>
</gene>
<evidence type="ECO:0000313" key="3">
    <source>
        <dbReference type="EMBL" id="SDN51822.1"/>
    </source>
</evidence>
<dbReference type="Pfam" id="PF02649">
    <property type="entry name" value="GCHY-1"/>
    <property type="match status" value="1"/>
</dbReference>
<sequence>MSKGLEDIQNTPADVPLDINRVGIKSLKLPLEILDKQKGLQHTVAEVDLSVDLPKEFKGTHMSRFLEALASWEKKLSYESLKKLLLDLQHKLHAKQAHVSFVFPYFLEQKSPASGQVFEMDFLAKVEGNMKGKELSFVLKVAVPVMTVCPCSLAISDKGAHSQRTFVSITAQIKKFLWLEDLIEIALKSGSSPVYPLLKREDEKKVTENAFSNPTFVEDVVRNVARELNDLDNILWYKVEVESYESIHNHSAYAIIESFDATKLNKS</sequence>
<comment type="similarity">
    <text evidence="2">Belongs to the GTP cyclohydrolase IV family.</text>
</comment>
<keyword evidence="1 2" id="KW-0378">Hydrolase</keyword>
<dbReference type="PANTHER" id="PTHR36445">
    <property type="entry name" value="GTP CYCLOHYDROLASE MPTA"/>
    <property type="match status" value="1"/>
</dbReference>
<accession>A0A1H0C1V9</accession>
<evidence type="ECO:0000256" key="1">
    <source>
        <dbReference type="ARBA" id="ARBA00022801"/>
    </source>
</evidence>
<dbReference type="Gene3D" id="3.10.270.10">
    <property type="entry name" value="Urate Oxidase"/>
    <property type="match status" value="1"/>
</dbReference>
<protein>
    <recommendedName>
        <fullName evidence="2">GTP cyclohydrolase FolE2</fullName>
        <ecNumber evidence="2">3.5.4.16</ecNumber>
    </recommendedName>
</protein>
<reference evidence="3 4" key="1">
    <citation type="submission" date="2016-10" db="EMBL/GenBank/DDBJ databases">
        <authorList>
            <person name="de Groot N.N."/>
        </authorList>
    </citation>
    <scope>NUCLEOTIDE SEQUENCE [LARGE SCALE GENOMIC DNA]</scope>
    <source>
        <strain evidence="3 4">DSM 15269</strain>
    </source>
</reference>
<dbReference type="GO" id="GO:0003934">
    <property type="term" value="F:GTP cyclohydrolase I activity"/>
    <property type="evidence" value="ECO:0007669"/>
    <property type="project" value="UniProtKB-UniRule"/>
</dbReference>
<feature type="site" description="May be catalytically important" evidence="2">
    <location>
        <position position="149"/>
    </location>
</feature>
<proteinExistence type="inferred from homology"/>
<organism evidence="3 4">
    <name type="scientific">Desulfonauticus submarinus</name>
    <dbReference type="NCBI Taxonomy" id="206665"/>
    <lineage>
        <taxon>Bacteria</taxon>
        <taxon>Pseudomonadati</taxon>
        <taxon>Thermodesulfobacteriota</taxon>
        <taxon>Desulfovibrionia</taxon>
        <taxon>Desulfovibrionales</taxon>
        <taxon>Desulfonauticaceae</taxon>
        <taxon>Desulfonauticus</taxon>
    </lineage>
</organism>
<dbReference type="InterPro" id="IPR022838">
    <property type="entry name" value="GTP_cyclohydrolase_FolE2"/>
</dbReference>
<dbReference type="PANTHER" id="PTHR36445:SF1">
    <property type="entry name" value="GTP CYCLOHYDROLASE MPTA"/>
    <property type="match status" value="1"/>
</dbReference>
<dbReference type="AlphaFoldDB" id="A0A1H0C1V9"/>
<keyword evidence="4" id="KW-1185">Reference proteome</keyword>
<dbReference type="OrthoDB" id="9774824at2"/>
<dbReference type="UniPathway" id="UPA00848">
    <property type="reaction ID" value="UER00151"/>
</dbReference>
<comment type="function">
    <text evidence="2">Converts GTP to 7,8-dihydroneopterin triphosphate.</text>
</comment>
<dbReference type="GO" id="GO:0046654">
    <property type="term" value="P:tetrahydrofolate biosynthetic process"/>
    <property type="evidence" value="ECO:0007669"/>
    <property type="project" value="UniProtKB-UniRule"/>
</dbReference>
<comment type="pathway">
    <text evidence="2">Cofactor biosynthesis; 7,8-dihydroneopterin triphosphate biosynthesis; 7,8-dihydroneopterin triphosphate from GTP: step 1/1.</text>
</comment>
<dbReference type="RefSeq" id="WP_092063898.1">
    <property type="nucleotide sequence ID" value="NZ_FNIN01000002.1"/>
</dbReference>
<dbReference type="Proteomes" id="UP000199602">
    <property type="component" value="Unassembled WGS sequence"/>
</dbReference>
<evidence type="ECO:0000313" key="4">
    <source>
        <dbReference type="Proteomes" id="UP000199602"/>
    </source>
</evidence>
<evidence type="ECO:0000256" key="2">
    <source>
        <dbReference type="HAMAP-Rule" id="MF_01527"/>
    </source>
</evidence>
<dbReference type="STRING" id="206665.SAMN04488516_102372"/>
<dbReference type="NCBIfam" id="NF010200">
    <property type="entry name" value="PRK13674.1-1"/>
    <property type="match status" value="1"/>
</dbReference>
<dbReference type="EC" id="3.5.4.16" evidence="2"/>
<dbReference type="EMBL" id="FNIN01000002">
    <property type="protein sequence ID" value="SDN51822.1"/>
    <property type="molecule type" value="Genomic_DNA"/>
</dbReference>
<comment type="catalytic activity">
    <reaction evidence="2">
        <text>GTP + H2O = 7,8-dihydroneopterin 3'-triphosphate + formate + H(+)</text>
        <dbReference type="Rhea" id="RHEA:17473"/>
        <dbReference type="ChEBI" id="CHEBI:15377"/>
        <dbReference type="ChEBI" id="CHEBI:15378"/>
        <dbReference type="ChEBI" id="CHEBI:15740"/>
        <dbReference type="ChEBI" id="CHEBI:37565"/>
        <dbReference type="ChEBI" id="CHEBI:58462"/>
        <dbReference type="EC" id="3.5.4.16"/>
    </reaction>
</comment>